<gene>
    <name evidence="1" type="ORF">SINC0208_LOCUS6659</name>
</gene>
<evidence type="ECO:0008006" key="2">
    <source>
        <dbReference type="Google" id="ProtNLM"/>
    </source>
</evidence>
<protein>
    <recommendedName>
        <fullName evidence="2">NAD-specific glutamate dehydrogenase</fullName>
    </recommendedName>
</protein>
<proteinExistence type="predicted"/>
<dbReference type="EMBL" id="HBIH01016291">
    <property type="protein sequence ID" value="CAE0326033.1"/>
    <property type="molecule type" value="Transcribed_RNA"/>
</dbReference>
<dbReference type="AlphaFoldDB" id="A0A7S3IKG6"/>
<name>A0A7S3IKG6_9SPIT</name>
<sequence>MLVLLELREYRKEYVQAFDQGLIVLQFMYRDIQHREDNTRVVASAHIDVLGGELEVSEGTLHLRRELLHELVKVGHLLGVIHGRSRPSLVQILDTRNPLGYFLGLLISCIDGGDFEGHVACRLNRLQILEGQLRFVFAVESRLVQLNHAQVFLGAVRLRHFEAAVHFSDGGDVVGDEGSHFSFQVYFLGLVSLNILEQVLHFTSDGQVGIITRVVGSRNFLIILTFFFFHHRSLGSDSSGSGRGLVLSGGLALALSDLRLNLSAGSLADSASDFVDFILFFIRLDIAIIIVDVDSQVIGLVVQLLSLHVFVLLDSLDLLGVFLARRVGGSIAEAVAFIEVEGLASLVGELVFLVFTLHWNI</sequence>
<reference evidence="1" key="1">
    <citation type="submission" date="2021-01" db="EMBL/GenBank/DDBJ databases">
        <authorList>
            <person name="Corre E."/>
            <person name="Pelletier E."/>
            <person name="Niang G."/>
            <person name="Scheremetjew M."/>
            <person name="Finn R."/>
            <person name="Kale V."/>
            <person name="Holt S."/>
            <person name="Cochrane G."/>
            <person name="Meng A."/>
            <person name="Brown T."/>
            <person name="Cohen L."/>
        </authorList>
    </citation>
    <scope>NUCLEOTIDE SEQUENCE</scope>
    <source>
        <strain evidence="1">S3</strain>
    </source>
</reference>
<accession>A0A7S3IKG6</accession>
<organism evidence="1">
    <name type="scientific">Strombidium inclinatum</name>
    <dbReference type="NCBI Taxonomy" id="197538"/>
    <lineage>
        <taxon>Eukaryota</taxon>
        <taxon>Sar</taxon>
        <taxon>Alveolata</taxon>
        <taxon>Ciliophora</taxon>
        <taxon>Intramacronucleata</taxon>
        <taxon>Spirotrichea</taxon>
        <taxon>Oligotrichia</taxon>
        <taxon>Strombidiidae</taxon>
        <taxon>Strombidium</taxon>
    </lineage>
</organism>
<evidence type="ECO:0000313" key="1">
    <source>
        <dbReference type="EMBL" id="CAE0326033.1"/>
    </source>
</evidence>